<protein>
    <submittedName>
        <fullName evidence="1">Uncharacterized protein</fullName>
    </submittedName>
</protein>
<organism evidence="1 2">
    <name type="scientific">Ramlibacter henchirensis</name>
    <dbReference type="NCBI Taxonomy" id="204072"/>
    <lineage>
        <taxon>Bacteria</taxon>
        <taxon>Pseudomonadati</taxon>
        <taxon>Pseudomonadota</taxon>
        <taxon>Betaproteobacteria</taxon>
        <taxon>Burkholderiales</taxon>
        <taxon>Comamonadaceae</taxon>
        <taxon>Ramlibacter</taxon>
    </lineage>
</organism>
<dbReference type="OrthoDB" id="8908871at2"/>
<keyword evidence="2" id="KW-1185">Reference proteome</keyword>
<reference evidence="1 2" key="1">
    <citation type="submission" date="2019-03" db="EMBL/GenBank/DDBJ databases">
        <title>Ramlibacter henchirensis DSM 14656, whole genome shotgun sequence.</title>
        <authorList>
            <person name="Zhang X."/>
            <person name="Feng G."/>
            <person name="Zhu H."/>
        </authorList>
    </citation>
    <scope>NUCLEOTIDE SEQUENCE [LARGE SCALE GENOMIC DNA]</scope>
    <source>
        <strain evidence="1 2">DSM 14656</strain>
    </source>
</reference>
<evidence type="ECO:0000313" key="2">
    <source>
        <dbReference type="Proteomes" id="UP000298180"/>
    </source>
</evidence>
<dbReference type="RefSeq" id="WP_135262148.1">
    <property type="nucleotide sequence ID" value="NZ_SMLM01000001.1"/>
</dbReference>
<name>A0A4Z0C560_9BURK</name>
<dbReference type="AlphaFoldDB" id="A0A4Z0C560"/>
<evidence type="ECO:0000313" key="1">
    <source>
        <dbReference type="EMBL" id="TFZ06062.1"/>
    </source>
</evidence>
<comment type="caution">
    <text evidence="1">The sequence shown here is derived from an EMBL/GenBank/DDBJ whole genome shotgun (WGS) entry which is preliminary data.</text>
</comment>
<sequence length="86" mass="9784">MPTPQHRSPSRMNPADERIRKALEAWLEARAEFDPHAKVLEDALDRYFQKQGPLPYPEMEAAEKSRIGVAQSFHALCDAIRERGGP</sequence>
<accession>A0A4Z0C560</accession>
<gene>
    <name evidence="1" type="ORF">EZ313_05285</name>
</gene>
<dbReference type="Proteomes" id="UP000298180">
    <property type="component" value="Unassembled WGS sequence"/>
</dbReference>
<proteinExistence type="predicted"/>
<dbReference type="EMBL" id="SMLM01000001">
    <property type="protein sequence ID" value="TFZ06062.1"/>
    <property type="molecule type" value="Genomic_DNA"/>
</dbReference>